<reference evidence="2 3" key="1">
    <citation type="submission" date="2019-12" db="EMBL/GenBank/DDBJ databases">
        <authorList>
            <person name="Lee S.D."/>
        </authorList>
    </citation>
    <scope>NUCLEOTIDE SEQUENCE [LARGE SCALE GENOMIC DNA]</scope>
    <source>
        <strain evidence="2 3">GH3-10</strain>
    </source>
</reference>
<proteinExistence type="inferred from homology"/>
<dbReference type="Proteomes" id="UP000461409">
    <property type="component" value="Unassembled WGS sequence"/>
</dbReference>
<dbReference type="SUPFAM" id="SSF51735">
    <property type="entry name" value="NAD(P)-binding Rossmann-fold domains"/>
    <property type="match status" value="1"/>
</dbReference>
<accession>A0A844XDS5</accession>
<dbReference type="InterPro" id="IPR036291">
    <property type="entry name" value="NAD(P)-bd_dom_sf"/>
</dbReference>
<dbReference type="EC" id="1.1.1.47" evidence="2"/>
<comment type="similarity">
    <text evidence="1">Belongs to the short-chain dehydrogenases/reductases (SDR) family.</text>
</comment>
<evidence type="ECO:0000313" key="2">
    <source>
        <dbReference type="EMBL" id="MWV27764.1"/>
    </source>
</evidence>
<dbReference type="Pfam" id="PF13561">
    <property type="entry name" value="adh_short_C2"/>
    <property type="match status" value="1"/>
</dbReference>
<dbReference type="EMBL" id="WUBR01000002">
    <property type="protein sequence ID" value="MWV27764.1"/>
    <property type="molecule type" value="Genomic_DNA"/>
</dbReference>
<dbReference type="GO" id="GO:0047936">
    <property type="term" value="F:glucose 1-dehydrogenase [NAD(P)+] activity"/>
    <property type="evidence" value="ECO:0007669"/>
    <property type="project" value="UniProtKB-EC"/>
</dbReference>
<evidence type="ECO:0000256" key="1">
    <source>
        <dbReference type="ARBA" id="ARBA00006484"/>
    </source>
</evidence>
<dbReference type="PANTHER" id="PTHR43943">
    <property type="entry name" value="DEHYDROGENASE/REDUCTASE (SDR FAMILY) MEMBER 4"/>
    <property type="match status" value="1"/>
</dbReference>
<dbReference type="PANTHER" id="PTHR43943:SF2">
    <property type="entry name" value="DEHYDROGENASE_REDUCTASE 4"/>
    <property type="match status" value="1"/>
</dbReference>
<dbReference type="FunFam" id="3.40.50.720:FF:000084">
    <property type="entry name" value="Short-chain dehydrogenase reductase"/>
    <property type="match status" value="1"/>
</dbReference>
<comment type="caution">
    <text evidence="2">The sequence shown here is derived from an EMBL/GenBank/DDBJ whole genome shotgun (WGS) entry which is preliminary data.</text>
</comment>
<reference evidence="2 3" key="2">
    <citation type="submission" date="2020-02" db="EMBL/GenBank/DDBJ databases">
        <title>Erythrobacter dongmakensis sp. nov., isolated from a tidal mudflat.</title>
        <authorList>
            <person name="Kim I.S."/>
        </authorList>
    </citation>
    <scope>NUCLEOTIDE SEQUENCE [LARGE SCALE GENOMIC DNA]</scope>
    <source>
        <strain evidence="2 3">GH3-10</strain>
    </source>
</reference>
<dbReference type="RefSeq" id="WP_160485442.1">
    <property type="nucleotide sequence ID" value="NZ_WUBR01000002.1"/>
</dbReference>
<name>A0A844XDS5_9SPHN</name>
<dbReference type="Gene3D" id="3.40.50.720">
    <property type="entry name" value="NAD(P)-binding Rossmann-like Domain"/>
    <property type="match status" value="1"/>
</dbReference>
<gene>
    <name evidence="2" type="ORF">GRF63_07580</name>
</gene>
<organism evidence="2 3">
    <name type="scientific">Aurantiacibacter rhizosphaerae</name>
    <dbReference type="NCBI Taxonomy" id="2691582"/>
    <lineage>
        <taxon>Bacteria</taxon>
        <taxon>Pseudomonadati</taxon>
        <taxon>Pseudomonadota</taxon>
        <taxon>Alphaproteobacteria</taxon>
        <taxon>Sphingomonadales</taxon>
        <taxon>Erythrobacteraceae</taxon>
        <taxon>Aurantiacibacter</taxon>
    </lineage>
</organism>
<dbReference type="NCBIfam" id="NF005559">
    <property type="entry name" value="PRK07231.1"/>
    <property type="match status" value="1"/>
</dbReference>
<evidence type="ECO:0000313" key="3">
    <source>
        <dbReference type="Proteomes" id="UP000461409"/>
    </source>
</evidence>
<keyword evidence="3" id="KW-1185">Reference proteome</keyword>
<dbReference type="AlphaFoldDB" id="A0A844XDS5"/>
<sequence length="261" mass="26867">MANAPSELFSLAGKVSIVLGSSRGIGRSIAEESAALGASVVVTARKVEDAQDTVDAIEAAGGKALAVAVEMSKKEDLEALTKKTLEAFGRIDNVVANVAVNPGMGPITQRPDEDWDIVMAVNVKAVVQLAKLTLPEIAKQGGGSFTIISSNGALFGTLAAPVYSVSKTAELGLVRQLAVEWGSQNVRINAILPGLIQTELSRGLWENEELLAHFEATTPLGRMGQPADIGGLGAFLATNAGAYITGQAIVADGGSTTVSNL</sequence>
<dbReference type="InterPro" id="IPR002347">
    <property type="entry name" value="SDR_fam"/>
</dbReference>
<dbReference type="PRINTS" id="PR00081">
    <property type="entry name" value="GDHRDH"/>
</dbReference>
<protein>
    <submittedName>
        <fullName evidence="2">Glucose 1-dehydrogenase</fullName>
        <ecNumber evidence="2">1.1.1.47</ecNumber>
    </submittedName>
</protein>
<keyword evidence="2" id="KW-0560">Oxidoreductase</keyword>